<protein>
    <submittedName>
        <fullName evidence="7">NADH-quinone oxidoreductase subunit H</fullName>
        <ecNumber evidence="7">1.6.5.9</ecNumber>
    </submittedName>
</protein>
<feature type="transmembrane region" description="Helical" evidence="6">
    <location>
        <begin position="100"/>
        <end position="119"/>
    </location>
</feature>
<keyword evidence="5" id="KW-0520">NAD</keyword>
<evidence type="ECO:0000313" key="8">
    <source>
        <dbReference type="Proteomes" id="UP001557465"/>
    </source>
</evidence>
<evidence type="ECO:0000256" key="4">
    <source>
        <dbReference type="ARBA" id="ARBA00023136"/>
    </source>
</evidence>
<feature type="transmembrane region" description="Helical" evidence="6">
    <location>
        <begin position="30"/>
        <end position="53"/>
    </location>
</feature>
<name>A0ABV3TKB7_9RHOB</name>
<proteinExistence type="inferred from homology"/>
<dbReference type="InterPro" id="IPR001694">
    <property type="entry name" value="NADH_UbQ_OxRdtase_su1/FPO"/>
</dbReference>
<sequence length="304" mass="31908">MIVALAILGLFAFLIASIWAAETLDAACHGWIAGGGTVSPVFTPLRTAALWLSQQRLTTEAPDRLNALLSITGYFALGLVGLALVPIGPDMTLIVLPTSVVAWGACEALVVVVVFLHGWSPNAPLALIGAYRYVAIGLPIMLLSMFVLIAAALPAQSLDLRDIVTSQSSVWNVIRQPLGLPLFLLLGLSLTLRGPFDYADSADLAGGTSVEASGPDRLGWQIARLVMLTGFSAVAASVFLGGYLGPVLPGPLWLALKTLAIMTVVIGLSHLLARMPVARMMGLIWIGLLPLSFLDLILAGVLAL</sequence>
<dbReference type="Pfam" id="PF00146">
    <property type="entry name" value="NADHdh"/>
    <property type="match status" value="1"/>
</dbReference>
<keyword evidence="8" id="KW-1185">Reference proteome</keyword>
<feature type="transmembrane region" description="Helical" evidence="6">
    <location>
        <begin position="225"/>
        <end position="245"/>
    </location>
</feature>
<keyword evidence="2 5" id="KW-0812">Transmembrane</keyword>
<evidence type="ECO:0000256" key="6">
    <source>
        <dbReference type="SAM" id="Phobius"/>
    </source>
</evidence>
<keyword evidence="7" id="KW-0560">Oxidoreductase</keyword>
<accession>A0ABV3TKB7</accession>
<dbReference type="PANTHER" id="PTHR11432:SF20">
    <property type="entry name" value="NADH-UBIQUINONE OXIDOREDUCTASE CHAIN 1"/>
    <property type="match status" value="1"/>
</dbReference>
<evidence type="ECO:0000256" key="5">
    <source>
        <dbReference type="RuleBase" id="RU000471"/>
    </source>
</evidence>
<dbReference type="PANTHER" id="PTHR11432">
    <property type="entry name" value="NADH DEHYDROGENASE SUBUNIT 1"/>
    <property type="match status" value="1"/>
</dbReference>
<evidence type="ECO:0000256" key="3">
    <source>
        <dbReference type="ARBA" id="ARBA00022989"/>
    </source>
</evidence>
<dbReference type="EMBL" id="JBFRYC010000004">
    <property type="protein sequence ID" value="MEX1661692.1"/>
    <property type="molecule type" value="Genomic_DNA"/>
</dbReference>
<keyword evidence="3 6" id="KW-1133">Transmembrane helix</keyword>
<organism evidence="7 8">
    <name type="scientific">Thioclava arctica</name>
    <dbReference type="NCBI Taxonomy" id="3238301"/>
    <lineage>
        <taxon>Bacteria</taxon>
        <taxon>Pseudomonadati</taxon>
        <taxon>Pseudomonadota</taxon>
        <taxon>Alphaproteobacteria</taxon>
        <taxon>Rhodobacterales</taxon>
        <taxon>Paracoccaceae</taxon>
        <taxon>Thioclava</taxon>
    </lineage>
</organism>
<evidence type="ECO:0000256" key="2">
    <source>
        <dbReference type="ARBA" id="ARBA00022692"/>
    </source>
</evidence>
<comment type="similarity">
    <text evidence="5">Belongs to the complex I subunit 1 family.</text>
</comment>
<evidence type="ECO:0000313" key="7">
    <source>
        <dbReference type="EMBL" id="MEX1661692.1"/>
    </source>
</evidence>
<feature type="transmembrane region" description="Helical" evidence="6">
    <location>
        <begin position="65"/>
        <end position="88"/>
    </location>
</feature>
<comment type="caution">
    <text evidence="7">The sequence shown here is derived from an EMBL/GenBank/DDBJ whole genome shotgun (WGS) entry which is preliminary data.</text>
</comment>
<keyword evidence="4 6" id="KW-0472">Membrane</keyword>
<evidence type="ECO:0000256" key="1">
    <source>
        <dbReference type="ARBA" id="ARBA00004141"/>
    </source>
</evidence>
<dbReference type="EC" id="1.6.5.9" evidence="7"/>
<dbReference type="GO" id="GO:0050136">
    <property type="term" value="F:NADH dehydrogenase (quinone) (non-electrogenic) activity"/>
    <property type="evidence" value="ECO:0007669"/>
    <property type="project" value="UniProtKB-EC"/>
</dbReference>
<dbReference type="Proteomes" id="UP001557465">
    <property type="component" value="Unassembled WGS sequence"/>
</dbReference>
<feature type="transmembrane region" description="Helical" evidence="6">
    <location>
        <begin position="173"/>
        <end position="192"/>
    </location>
</feature>
<gene>
    <name evidence="7" type="ORF">AB4874_08500</name>
</gene>
<feature type="transmembrane region" description="Helical" evidence="6">
    <location>
        <begin position="283"/>
        <end position="303"/>
    </location>
</feature>
<feature type="transmembrane region" description="Helical" evidence="6">
    <location>
        <begin position="251"/>
        <end position="271"/>
    </location>
</feature>
<feature type="transmembrane region" description="Helical" evidence="6">
    <location>
        <begin position="131"/>
        <end position="153"/>
    </location>
</feature>
<comment type="subcellular location">
    <subcellularLocation>
        <location evidence="5">Cell membrane</location>
        <topology evidence="5">Multi-pass membrane protein</topology>
    </subcellularLocation>
    <subcellularLocation>
        <location evidence="1">Membrane</location>
        <topology evidence="1">Multi-pass membrane protein</topology>
    </subcellularLocation>
</comment>
<dbReference type="RefSeq" id="WP_368391672.1">
    <property type="nucleotide sequence ID" value="NZ_JBFRYC010000004.1"/>
</dbReference>
<reference evidence="7 8" key="1">
    <citation type="journal article" date="2011" name="Int. J. Syst. Evol. Microbiol.">
        <title>Zhongshania antarctica gen. nov., sp. nov. and Zhongshania guokunii sp. nov., gammaproteobacteria respectively isolated from coastal attached (fast) ice and surface seawater of the Antarctic.</title>
        <authorList>
            <person name="Li H.J."/>
            <person name="Zhang X.Y."/>
            <person name="Chen C.X."/>
            <person name="Zhang Y.J."/>
            <person name="Gao Z.M."/>
            <person name="Yu Y."/>
            <person name="Chen X.L."/>
            <person name="Chen B."/>
            <person name="Zhang Y.Z."/>
        </authorList>
    </citation>
    <scope>NUCLEOTIDE SEQUENCE [LARGE SCALE GENOMIC DNA]</scope>
    <source>
        <strain evidence="7 8">15-R06ZXC-3</strain>
    </source>
</reference>